<keyword evidence="5" id="KW-1185">Reference proteome</keyword>
<sequence>MKKVLVIDDTKNIRMLLTTCLELKGYKVLTADSGKSAIDILKEEKQSIDIIFLDIRMPEMSGTEVLKIIRDMGFNCPVIIMTAFATVKNAVDCTKLGAAAYLQKPFSPDRVTSVLEEIFTSNENLDKSFVESSKDLEEEEVLIVKSKKLLEEGEFEEAHNTLKIVLGINPYNKEIYNLISEVNKNLNKFDEAELFNNIYELFNDSHI</sequence>
<dbReference type="PANTHER" id="PTHR44591:SF3">
    <property type="entry name" value="RESPONSE REGULATORY DOMAIN-CONTAINING PROTEIN"/>
    <property type="match status" value="1"/>
</dbReference>
<protein>
    <submittedName>
        <fullName evidence="4">Response regulator</fullName>
    </submittedName>
</protein>
<dbReference type="RefSeq" id="WP_216250726.1">
    <property type="nucleotide sequence ID" value="NZ_JAZHFS010000008.1"/>
</dbReference>
<dbReference type="InterPro" id="IPR050595">
    <property type="entry name" value="Bact_response_regulator"/>
</dbReference>
<feature type="domain" description="Response regulatory" evidence="3">
    <location>
        <begin position="3"/>
        <end position="119"/>
    </location>
</feature>
<dbReference type="PANTHER" id="PTHR44591">
    <property type="entry name" value="STRESS RESPONSE REGULATOR PROTEIN 1"/>
    <property type="match status" value="1"/>
</dbReference>
<evidence type="ECO:0000313" key="4">
    <source>
        <dbReference type="EMBL" id="MEF2112630.1"/>
    </source>
</evidence>
<name>A0ABU7UMK9_9CLOT</name>
<accession>A0ABU7UMK9</accession>
<evidence type="ECO:0000256" key="2">
    <source>
        <dbReference type="PROSITE-ProRule" id="PRU00169"/>
    </source>
</evidence>
<dbReference type="Pfam" id="PF00072">
    <property type="entry name" value="Response_reg"/>
    <property type="match status" value="1"/>
</dbReference>
<proteinExistence type="predicted"/>
<dbReference type="SMART" id="SM00448">
    <property type="entry name" value="REC"/>
    <property type="match status" value="1"/>
</dbReference>
<feature type="modified residue" description="4-aspartylphosphate" evidence="2">
    <location>
        <position position="54"/>
    </location>
</feature>
<evidence type="ECO:0000313" key="5">
    <source>
        <dbReference type="Proteomes" id="UP001498469"/>
    </source>
</evidence>
<reference evidence="4 5" key="1">
    <citation type="submission" date="2023-11" db="EMBL/GenBank/DDBJ databases">
        <title>Draft genome sequence of a psychrophilic Clostridium strain from permafrost water brine.</title>
        <authorList>
            <person name="Shcherbakova V.A."/>
            <person name="Trubitsyn V.E."/>
            <person name="Zakharyuk A.G."/>
        </authorList>
    </citation>
    <scope>NUCLEOTIDE SEQUENCE [LARGE SCALE GENOMIC DNA]</scope>
    <source>
        <strain evidence="4 5">14F</strain>
    </source>
</reference>
<evidence type="ECO:0000259" key="3">
    <source>
        <dbReference type="PROSITE" id="PS50110"/>
    </source>
</evidence>
<comment type="caution">
    <text evidence="4">The sequence shown here is derived from an EMBL/GenBank/DDBJ whole genome shotgun (WGS) entry which is preliminary data.</text>
</comment>
<dbReference type="PROSITE" id="PS50110">
    <property type="entry name" value="RESPONSE_REGULATORY"/>
    <property type="match status" value="1"/>
</dbReference>
<dbReference type="InterPro" id="IPR001789">
    <property type="entry name" value="Sig_transdc_resp-reg_receiver"/>
</dbReference>
<evidence type="ECO:0000256" key="1">
    <source>
        <dbReference type="ARBA" id="ARBA00022553"/>
    </source>
</evidence>
<dbReference type="EMBL" id="JAZHFS010000008">
    <property type="protein sequence ID" value="MEF2112630.1"/>
    <property type="molecule type" value="Genomic_DNA"/>
</dbReference>
<keyword evidence="1 2" id="KW-0597">Phosphoprotein</keyword>
<organism evidence="4 5">
    <name type="scientific">Clostridium frigoriphilum</name>
    <dbReference type="NCBI Taxonomy" id="443253"/>
    <lineage>
        <taxon>Bacteria</taxon>
        <taxon>Bacillati</taxon>
        <taxon>Bacillota</taxon>
        <taxon>Clostridia</taxon>
        <taxon>Eubacteriales</taxon>
        <taxon>Clostridiaceae</taxon>
        <taxon>Clostridium</taxon>
    </lineage>
</organism>
<gene>
    <name evidence="4" type="ORF">SJI18_09955</name>
</gene>
<dbReference type="Proteomes" id="UP001498469">
    <property type="component" value="Unassembled WGS sequence"/>
</dbReference>